<evidence type="ECO:0000313" key="4">
    <source>
        <dbReference type="Proteomes" id="UP001183607"/>
    </source>
</evidence>
<reference evidence="4" key="1">
    <citation type="submission" date="2023-07" db="EMBL/GenBank/DDBJ databases">
        <title>30 novel species of actinomycetes from the DSMZ collection.</title>
        <authorList>
            <person name="Nouioui I."/>
        </authorList>
    </citation>
    <scope>NUCLEOTIDE SEQUENCE [LARGE SCALE GENOMIC DNA]</scope>
    <source>
        <strain evidence="4">DSM 41982</strain>
    </source>
</reference>
<dbReference type="AlphaFoldDB" id="A0ABD5E889"/>
<feature type="region of interest" description="Disordered" evidence="1">
    <location>
        <begin position="1"/>
        <end position="24"/>
    </location>
</feature>
<gene>
    <name evidence="3" type="ORF">RM574_19320</name>
</gene>
<dbReference type="Proteomes" id="UP001183607">
    <property type="component" value="Unassembled WGS sequence"/>
</dbReference>
<accession>A0ABD5E889</accession>
<sequence length="204" mass="20848">MTGSPNEITDTDPTVGTAAKPGRKGRIARRIAAPLAALALTGAVGAVTMAQASASGTSAKAATPTCSTSGLSVSLSKRLAGGMNHAGAILDLKNTSGHTCALRGYPGLGLQDANGKTLTSKTSWGNTWYAQDPGKTTLTLKNGQRAQAVIAWTHANTGTPEARHAAKLVVTPPASTTHKTLKLDEWVDNGLLSVTPVAYAYKVS</sequence>
<proteinExistence type="predicted"/>
<name>A0ABD5E889_9ACTN</name>
<dbReference type="Pfam" id="PF14016">
    <property type="entry name" value="DUF4232"/>
    <property type="match status" value="1"/>
</dbReference>
<evidence type="ECO:0000313" key="3">
    <source>
        <dbReference type="EMBL" id="MDT0417636.1"/>
    </source>
</evidence>
<comment type="caution">
    <text evidence="3">The sequence shown here is derived from an EMBL/GenBank/DDBJ whole genome shotgun (WGS) entry which is preliminary data.</text>
</comment>
<evidence type="ECO:0000259" key="2">
    <source>
        <dbReference type="Pfam" id="PF14016"/>
    </source>
</evidence>
<feature type="domain" description="DUF4232" evidence="2">
    <location>
        <begin position="66"/>
        <end position="197"/>
    </location>
</feature>
<protein>
    <submittedName>
        <fullName evidence="3">DUF4232 domain-containing protein</fullName>
    </submittedName>
</protein>
<feature type="compositionally biased region" description="Polar residues" evidence="1">
    <location>
        <begin position="1"/>
        <end position="14"/>
    </location>
</feature>
<evidence type="ECO:0000256" key="1">
    <source>
        <dbReference type="SAM" id="MobiDB-lite"/>
    </source>
</evidence>
<dbReference type="EMBL" id="JAVRER010000030">
    <property type="protein sequence ID" value="MDT0417636.1"/>
    <property type="molecule type" value="Genomic_DNA"/>
</dbReference>
<organism evidence="3 4">
    <name type="scientific">Streptomyces evansiae</name>
    <dbReference type="NCBI Taxonomy" id="3075535"/>
    <lineage>
        <taxon>Bacteria</taxon>
        <taxon>Bacillati</taxon>
        <taxon>Actinomycetota</taxon>
        <taxon>Actinomycetes</taxon>
        <taxon>Kitasatosporales</taxon>
        <taxon>Streptomycetaceae</taxon>
        <taxon>Streptomyces</taxon>
    </lineage>
</organism>
<dbReference type="InterPro" id="IPR025326">
    <property type="entry name" value="DUF4232"/>
</dbReference>